<gene>
    <name evidence="2" type="ORF">GWK47_012760</name>
</gene>
<dbReference type="Proteomes" id="UP000770661">
    <property type="component" value="Unassembled WGS sequence"/>
</dbReference>
<dbReference type="AlphaFoldDB" id="A0A8J5CLR8"/>
<comment type="caution">
    <text evidence="2">The sequence shown here is derived from an EMBL/GenBank/DDBJ whole genome shotgun (WGS) entry which is preliminary data.</text>
</comment>
<dbReference type="EMBL" id="JACEEZ010020041">
    <property type="protein sequence ID" value="KAG0715069.1"/>
    <property type="molecule type" value="Genomic_DNA"/>
</dbReference>
<proteinExistence type="predicted"/>
<feature type="compositionally biased region" description="Polar residues" evidence="1">
    <location>
        <begin position="33"/>
        <end position="49"/>
    </location>
</feature>
<dbReference type="OrthoDB" id="6369833at2759"/>
<keyword evidence="3" id="KW-1185">Reference proteome</keyword>
<organism evidence="2 3">
    <name type="scientific">Chionoecetes opilio</name>
    <name type="common">Atlantic snow crab</name>
    <name type="synonym">Cancer opilio</name>
    <dbReference type="NCBI Taxonomy" id="41210"/>
    <lineage>
        <taxon>Eukaryota</taxon>
        <taxon>Metazoa</taxon>
        <taxon>Ecdysozoa</taxon>
        <taxon>Arthropoda</taxon>
        <taxon>Crustacea</taxon>
        <taxon>Multicrustacea</taxon>
        <taxon>Malacostraca</taxon>
        <taxon>Eumalacostraca</taxon>
        <taxon>Eucarida</taxon>
        <taxon>Decapoda</taxon>
        <taxon>Pleocyemata</taxon>
        <taxon>Brachyura</taxon>
        <taxon>Eubrachyura</taxon>
        <taxon>Majoidea</taxon>
        <taxon>Majidae</taxon>
        <taxon>Chionoecetes</taxon>
    </lineage>
</organism>
<sequence>MASVANEAADEAAREATRHPAVALTVLPSIQGAQGTGQNALPSVPQSKVSPAGGRDRGRQPGTKKARTTTSRYAPTQQLSRAEEVVLHDFGLAT</sequence>
<evidence type="ECO:0000313" key="3">
    <source>
        <dbReference type="Proteomes" id="UP000770661"/>
    </source>
</evidence>
<feature type="region of interest" description="Disordered" evidence="1">
    <location>
        <begin position="33"/>
        <end position="80"/>
    </location>
</feature>
<name>A0A8J5CLR8_CHIOP</name>
<reference evidence="2" key="1">
    <citation type="submission" date="2020-07" db="EMBL/GenBank/DDBJ databases">
        <title>The High-quality genome of the commercially important snow crab, Chionoecetes opilio.</title>
        <authorList>
            <person name="Jeong J.-H."/>
            <person name="Ryu S."/>
        </authorList>
    </citation>
    <scope>NUCLEOTIDE SEQUENCE</scope>
    <source>
        <strain evidence="2">MADBK_172401_WGS</strain>
        <tissue evidence="2">Digestive gland</tissue>
    </source>
</reference>
<accession>A0A8J5CLR8</accession>
<feature type="region of interest" description="Disordered" evidence="1">
    <location>
        <begin position="1"/>
        <end position="20"/>
    </location>
</feature>
<evidence type="ECO:0000256" key="1">
    <source>
        <dbReference type="SAM" id="MobiDB-lite"/>
    </source>
</evidence>
<evidence type="ECO:0000313" key="2">
    <source>
        <dbReference type="EMBL" id="KAG0715069.1"/>
    </source>
</evidence>
<feature type="compositionally biased region" description="Polar residues" evidence="1">
    <location>
        <begin position="68"/>
        <end position="80"/>
    </location>
</feature>
<protein>
    <submittedName>
        <fullName evidence="2">Uncharacterized protein</fullName>
    </submittedName>
</protein>